<gene>
    <name evidence="1" type="ORF">KI387_031569</name>
</gene>
<dbReference type="AlphaFoldDB" id="A0AA38BZX0"/>
<sequence>ICEIIGADEVMFWVVGKGIVDVVGAIDVADVVVIAGIGPSYEMTRGKGGEGSTELEGADAEVGMSVRGIDMGIP</sequence>
<dbReference type="EMBL" id="JAHRHJ020003813">
    <property type="protein sequence ID" value="KAH9287452.1"/>
    <property type="molecule type" value="Genomic_DNA"/>
</dbReference>
<dbReference type="Proteomes" id="UP000824469">
    <property type="component" value="Unassembled WGS sequence"/>
</dbReference>
<proteinExistence type="predicted"/>
<protein>
    <submittedName>
        <fullName evidence="1">Uncharacterized protein</fullName>
    </submittedName>
</protein>
<keyword evidence="2" id="KW-1185">Reference proteome</keyword>
<feature type="non-terminal residue" evidence="1">
    <location>
        <position position="74"/>
    </location>
</feature>
<evidence type="ECO:0000313" key="1">
    <source>
        <dbReference type="EMBL" id="KAH9287452.1"/>
    </source>
</evidence>
<name>A0AA38BZX0_TAXCH</name>
<evidence type="ECO:0000313" key="2">
    <source>
        <dbReference type="Proteomes" id="UP000824469"/>
    </source>
</evidence>
<organism evidence="1 2">
    <name type="scientific">Taxus chinensis</name>
    <name type="common">Chinese yew</name>
    <name type="synonym">Taxus wallichiana var. chinensis</name>
    <dbReference type="NCBI Taxonomy" id="29808"/>
    <lineage>
        <taxon>Eukaryota</taxon>
        <taxon>Viridiplantae</taxon>
        <taxon>Streptophyta</taxon>
        <taxon>Embryophyta</taxon>
        <taxon>Tracheophyta</taxon>
        <taxon>Spermatophyta</taxon>
        <taxon>Pinopsida</taxon>
        <taxon>Pinidae</taxon>
        <taxon>Conifers II</taxon>
        <taxon>Cupressales</taxon>
        <taxon>Taxaceae</taxon>
        <taxon>Taxus</taxon>
    </lineage>
</organism>
<reference evidence="1 2" key="1">
    <citation type="journal article" date="2021" name="Nat. Plants">
        <title>The Taxus genome provides insights into paclitaxel biosynthesis.</title>
        <authorList>
            <person name="Xiong X."/>
            <person name="Gou J."/>
            <person name="Liao Q."/>
            <person name="Li Y."/>
            <person name="Zhou Q."/>
            <person name="Bi G."/>
            <person name="Li C."/>
            <person name="Du R."/>
            <person name="Wang X."/>
            <person name="Sun T."/>
            <person name="Guo L."/>
            <person name="Liang H."/>
            <person name="Lu P."/>
            <person name="Wu Y."/>
            <person name="Zhang Z."/>
            <person name="Ro D.K."/>
            <person name="Shang Y."/>
            <person name="Huang S."/>
            <person name="Yan J."/>
        </authorList>
    </citation>
    <scope>NUCLEOTIDE SEQUENCE [LARGE SCALE GENOMIC DNA]</scope>
    <source>
        <strain evidence="1">Ta-2019</strain>
    </source>
</reference>
<feature type="non-terminal residue" evidence="1">
    <location>
        <position position="1"/>
    </location>
</feature>
<comment type="caution">
    <text evidence="1">The sequence shown here is derived from an EMBL/GenBank/DDBJ whole genome shotgun (WGS) entry which is preliminary data.</text>
</comment>
<accession>A0AA38BZX0</accession>